<dbReference type="GO" id="GO:0015935">
    <property type="term" value="C:small ribosomal subunit"/>
    <property type="evidence" value="ECO:0007669"/>
    <property type="project" value="InterPro"/>
</dbReference>
<evidence type="ECO:0000256" key="3">
    <source>
        <dbReference type="ARBA" id="ARBA00022884"/>
    </source>
</evidence>
<evidence type="ECO:0000256" key="5">
    <source>
        <dbReference type="ARBA" id="ARBA00023274"/>
    </source>
</evidence>
<dbReference type="PATRIC" id="fig|1618406.3.peg.81"/>
<protein>
    <recommendedName>
        <fullName evidence="6">Small ribosomal subunit protein uS7</fullName>
    </recommendedName>
</protein>
<dbReference type="AlphaFoldDB" id="A0A0G0RSZ0"/>
<dbReference type="HAMAP" id="MF_00480_B">
    <property type="entry name" value="Ribosomal_uS7_B"/>
    <property type="match status" value="1"/>
</dbReference>
<comment type="subunit">
    <text evidence="6">Part of the 30S ribosomal subunit. Contacts proteins S9 and S11.</text>
</comment>
<dbReference type="EMBL" id="LBYQ01000002">
    <property type="protein sequence ID" value="KKR55628.1"/>
    <property type="molecule type" value="Genomic_DNA"/>
</dbReference>
<evidence type="ECO:0000256" key="2">
    <source>
        <dbReference type="ARBA" id="ARBA00022730"/>
    </source>
</evidence>
<evidence type="ECO:0000256" key="6">
    <source>
        <dbReference type="HAMAP-Rule" id="MF_00480"/>
    </source>
</evidence>
<dbReference type="Pfam" id="PF00177">
    <property type="entry name" value="Ribosomal_S7"/>
    <property type="match status" value="1"/>
</dbReference>
<accession>A0A0G0RSZ0</accession>
<dbReference type="PANTHER" id="PTHR11205">
    <property type="entry name" value="RIBOSOMAL PROTEIN S7"/>
    <property type="match status" value="1"/>
</dbReference>
<sequence length="166" mass="18687">MPRSGKVEKRQIAADSIYQNLTVGKLINKLMKDGKKALAKKIVYEAFKDIESKGYDPVTVLENALENVTPKMEVRPRRVGGASYMVPMEVRGTRRLSLAISWIVDAARSKTPQSLEQRTKTNKPLMITKLATELIDAAKGEGKAVGKREEMHRMAEANKAFSHFRW</sequence>
<comment type="similarity">
    <text evidence="1 6 7">Belongs to the universal ribosomal protein uS7 family.</text>
</comment>
<name>A0A0G0RSZ0_9BACT</name>
<comment type="caution">
    <text evidence="9">The sequence shown here is derived from an EMBL/GenBank/DDBJ whole genome shotgun (WGS) entry which is preliminary data.</text>
</comment>
<dbReference type="PIRSF" id="PIRSF002122">
    <property type="entry name" value="RPS7p_RPS7a_RPS5e_RPS7o"/>
    <property type="match status" value="1"/>
</dbReference>
<gene>
    <name evidence="6" type="primary">rpsG</name>
    <name evidence="9" type="ORF">UT92_C0002G0006</name>
</gene>
<dbReference type="InterPro" id="IPR023798">
    <property type="entry name" value="Ribosomal_uS7_dom"/>
</dbReference>
<evidence type="ECO:0000313" key="10">
    <source>
        <dbReference type="Proteomes" id="UP000034489"/>
    </source>
</evidence>
<reference evidence="9 10" key="1">
    <citation type="journal article" date="2015" name="Nature">
        <title>rRNA introns, odd ribosomes, and small enigmatic genomes across a large radiation of phyla.</title>
        <authorList>
            <person name="Brown C.T."/>
            <person name="Hug L.A."/>
            <person name="Thomas B.C."/>
            <person name="Sharon I."/>
            <person name="Castelle C.J."/>
            <person name="Singh A."/>
            <person name="Wilkins M.J."/>
            <person name="Williams K.H."/>
            <person name="Banfield J.F."/>
        </authorList>
    </citation>
    <scope>NUCLEOTIDE SEQUENCE [LARGE SCALE GENOMIC DNA]</scope>
</reference>
<dbReference type="FunFam" id="1.10.455.10:FF:000001">
    <property type="entry name" value="30S ribosomal protein S7"/>
    <property type="match status" value="1"/>
</dbReference>
<dbReference type="InterPro" id="IPR000235">
    <property type="entry name" value="Ribosomal_uS7"/>
</dbReference>
<dbReference type="GO" id="GO:0006412">
    <property type="term" value="P:translation"/>
    <property type="evidence" value="ECO:0007669"/>
    <property type="project" value="UniProtKB-UniRule"/>
</dbReference>
<dbReference type="PROSITE" id="PS00052">
    <property type="entry name" value="RIBOSOMAL_S7"/>
    <property type="match status" value="1"/>
</dbReference>
<keyword evidence="2 6" id="KW-0699">rRNA-binding</keyword>
<evidence type="ECO:0000256" key="4">
    <source>
        <dbReference type="ARBA" id="ARBA00022980"/>
    </source>
</evidence>
<dbReference type="NCBIfam" id="TIGR01029">
    <property type="entry name" value="rpsG_bact"/>
    <property type="match status" value="1"/>
</dbReference>
<dbReference type="CDD" id="cd14869">
    <property type="entry name" value="uS7_Bacteria"/>
    <property type="match status" value="1"/>
</dbReference>
<proteinExistence type="inferred from homology"/>
<dbReference type="Gene3D" id="1.10.455.10">
    <property type="entry name" value="Ribosomal protein S7 domain"/>
    <property type="match status" value="1"/>
</dbReference>
<dbReference type="InterPro" id="IPR036823">
    <property type="entry name" value="Ribosomal_uS7_dom_sf"/>
</dbReference>
<feature type="domain" description="Small ribosomal subunit protein uS7" evidence="8">
    <location>
        <begin position="2"/>
        <end position="159"/>
    </location>
</feature>
<dbReference type="Proteomes" id="UP000034489">
    <property type="component" value="Unassembled WGS sequence"/>
</dbReference>
<comment type="function">
    <text evidence="6">One of the primary rRNA binding proteins, it binds directly to 16S rRNA where it nucleates assembly of the head domain of the 30S subunit. Is located at the subunit interface close to the decoding center, probably blocks exit of the E-site tRNA.</text>
</comment>
<keyword evidence="4 6" id="KW-0689">Ribosomal protein</keyword>
<dbReference type="GO" id="GO:0019843">
    <property type="term" value="F:rRNA binding"/>
    <property type="evidence" value="ECO:0007669"/>
    <property type="project" value="UniProtKB-UniRule"/>
</dbReference>
<keyword evidence="5 6" id="KW-0687">Ribonucleoprotein</keyword>
<keyword evidence="6" id="KW-0820">tRNA-binding</keyword>
<dbReference type="GO" id="GO:0000049">
    <property type="term" value="F:tRNA binding"/>
    <property type="evidence" value="ECO:0007669"/>
    <property type="project" value="UniProtKB-UniRule"/>
</dbReference>
<keyword evidence="3 6" id="KW-0694">RNA-binding</keyword>
<dbReference type="InterPro" id="IPR020606">
    <property type="entry name" value="Ribosomal_uS7_CS"/>
</dbReference>
<evidence type="ECO:0000256" key="7">
    <source>
        <dbReference type="RuleBase" id="RU003619"/>
    </source>
</evidence>
<evidence type="ECO:0000259" key="8">
    <source>
        <dbReference type="Pfam" id="PF00177"/>
    </source>
</evidence>
<dbReference type="InterPro" id="IPR005717">
    <property type="entry name" value="Ribosomal_uS7_bac/org-type"/>
</dbReference>
<organism evidence="9 10">
    <name type="scientific">Candidatus Curtissbacteria bacterium GW2011_GWA1_40_24</name>
    <dbReference type="NCBI Taxonomy" id="1618406"/>
    <lineage>
        <taxon>Bacteria</taxon>
        <taxon>Candidatus Curtissiibacteriota</taxon>
    </lineage>
</organism>
<evidence type="ECO:0000256" key="1">
    <source>
        <dbReference type="ARBA" id="ARBA00007151"/>
    </source>
</evidence>
<dbReference type="GO" id="GO:0003735">
    <property type="term" value="F:structural constituent of ribosome"/>
    <property type="evidence" value="ECO:0007669"/>
    <property type="project" value="InterPro"/>
</dbReference>
<evidence type="ECO:0000313" key="9">
    <source>
        <dbReference type="EMBL" id="KKR55628.1"/>
    </source>
</evidence>
<dbReference type="SUPFAM" id="SSF47973">
    <property type="entry name" value="Ribosomal protein S7"/>
    <property type="match status" value="1"/>
</dbReference>